<evidence type="ECO:0000256" key="5">
    <source>
        <dbReference type="ARBA" id="ARBA00022777"/>
    </source>
</evidence>
<dbReference type="InterPro" id="IPR017892">
    <property type="entry name" value="Pkinase_C"/>
</dbReference>
<keyword evidence="6 7" id="KW-0067">ATP-binding</keyword>
<dbReference type="Pfam" id="PF00433">
    <property type="entry name" value="Pkinase_C"/>
    <property type="match status" value="1"/>
</dbReference>
<dbReference type="InterPro" id="IPR017441">
    <property type="entry name" value="Protein_kinase_ATP_BS"/>
</dbReference>
<feature type="region of interest" description="Disordered" evidence="8">
    <location>
        <begin position="229"/>
        <end position="250"/>
    </location>
</feature>
<feature type="compositionally biased region" description="Low complexity" evidence="8">
    <location>
        <begin position="107"/>
        <end position="147"/>
    </location>
</feature>
<dbReference type="EC" id="2.7.11.1" evidence="12"/>
<feature type="compositionally biased region" description="Polar residues" evidence="8">
    <location>
        <begin position="199"/>
        <end position="213"/>
    </location>
</feature>
<feature type="domain" description="AGC-kinase C-terminal" evidence="11">
    <location>
        <begin position="612"/>
        <end position="788"/>
    </location>
</feature>
<feature type="compositionally biased region" description="Acidic residues" evidence="8">
    <location>
        <begin position="658"/>
        <end position="670"/>
    </location>
</feature>
<dbReference type="InterPro" id="IPR011009">
    <property type="entry name" value="Kinase-like_dom_sf"/>
</dbReference>
<protein>
    <submittedName>
        <fullName evidence="12">Serine/threonine-protein kinase</fullName>
        <ecNumber evidence="12">2.7.11.1</ecNumber>
    </submittedName>
</protein>
<evidence type="ECO:0000256" key="2">
    <source>
        <dbReference type="ARBA" id="ARBA00022553"/>
    </source>
</evidence>
<feature type="domain" description="C2" evidence="9">
    <location>
        <begin position="133"/>
        <end position="318"/>
    </location>
</feature>
<dbReference type="PROSITE" id="PS00108">
    <property type="entry name" value="PROTEIN_KINASE_ST"/>
    <property type="match status" value="1"/>
</dbReference>
<accession>A0ABR3AC73</accession>
<dbReference type="GO" id="GO:0004674">
    <property type="term" value="F:protein serine/threonine kinase activity"/>
    <property type="evidence" value="ECO:0007669"/>
    <property type="project" value="UniProtKB-EC"/>
</dbReference>
<dbReference type="Pfam" id="PF00069">
    <property type="entry name" value="Pkinase"/>
    <property type="match status" value="1"/>
</dbReference>
<proteinExistence type="predicted"/>
<keyword evidence="5 12" id="KW-0418">Kinase</keyword>
<evidence type="ECO:0000256" key="6">
    <source>
        <dbReference type="ARBA" id="ARBA00022840"/>
    </source>
</evidence>
<feature type="domain" description="Protein kinase" evidence="10">
    <location>
        <begin position="352"/>
        <end position="611"/>
    </location>
</feature>
<feature type="binding site" evidence="7">
    <location>
        <position position="391"/>
    </location>
    <ligand>
        <name>ATP</name>
        <dbReference type="ChEBI" id="CHEBI:30616"/>
    </ligand>
</feature>
<reference evidence="12 13" key="1">
    <citation type="submission" date="2024-05" db="EMBL/GenBank/DDBJ databases">
        <title>A draft genome resource for the thread blight pathogen Marasmius tenuissimus strain MS-2.</title>
        <authorList>
            <person name="Yulfo-Soto G.E."/>
            <person name="Baruah I.K."/>
            <person name="Amoako-Attah I."/>
            <person name="Bukari Y."/>
            <person name="Meinhardt L.W."/>
            <person name="Bailey B.A."/>
            <person name="Cohen S.P."/>
        </authorList>
    </citation>
    <scope>NUCLEOTIDE SEQUENCE [LARGE SCALE GENOMIC DNA]</scope>
    <source>
        <strain evidence="12 13">MS-2</strain>
    </source>
</reference>
<evidence type="ECO:0000256" key="7">
    <source>
        <dbReference type="PROSITE-ProRule" id="PRU10141"/>
    </source>
</evidence>
<evidence type="ECO:0000256" key="3">
    <source>
        <dbReference type="ARBA" id="ARBA00022679"/>
    </source>
</evidence>
<dbReference type="InterPro" id="IPR008271">
    <property type="entry name" value="Ser/Thr_kinase_AS"/>
</dbReference>
<feature type="compositionally biased region" description="Polar residues" evidence="8">
    <location>
        <begin position="672"/>
        <end position="682"/>
    </location>
</feature>
<evidence type="ECO:0000256" key="4">
    <source>
        <dbReference type="ARBA" id="ARBA00022741"/>
    </source>
</evidence>
<dbReference type="PROSITE" id="PS50004">
    <property type="entry name" value="C2"/>
    <property type="match status" value="1"/>
</dbReference>
<dbReference type="CDD" id="cd11651">
    <property type="entry name" value="YPK1_N_like"/>
    <property type="match status" value="1"/>
</dbReference>
<dbReference type="PROSITE" id="PS51285">
    <property type="entry name" value="AGC_KINASE_CTER"/>
    <property type="match status" value="1"/>
</dbReference>
<dbReference type="Gene3D" id="2.60.40.150">
    <property type="entry name" value="C2 domain"/>
    <property type="match status" value="1"/>
</dbReference>
<keyword evidence="1" id="KW-0723">Serine/threonine-protein kinase</keyword>
<keyword evidence="3 12" id="KW-0808">Transferase</keyword>
<dbReference type="InterPro" id="IPR035892">
    <property type="entry name" value="C2_domain_sf"/>
</dbReference>
<dbReference type="EMBL" id="JBBXMP010000005">
    <property type="protein sequence ID" value="KAL0070951.1"/>
    <property type="molecule type" value="Genomic_DNA"/>
</dbReference>
<feature type="region of interest" description="Disordered" evidence="8">
    <location>
        <begin position="1"/>
        <end position="75"/>
    </location>
</feature>
<dbReference type="Pfam" id="PF00168">
    <property type="entry name" value="C2"/>
    <property type="match status" value="2"/>
</dbReference>
<evidence type="ECO:0000259" key="11">
    <source>
        <dbReference type="PROSITE" id="PS51285"/>
    </source>
</evidence>
<keyword evidence="13" id="KW-1185">Reference proteome</keyword>
<name>A0ABR3AC73_9AGAR</name>
<feature type="region of interest" description="Disordered" evidence="8">
    <location>
        <begin position="658"/>
        <end position="850"/>
    </location>
</feature>
<evidence type="ECO:0000256" key="8">
    <source>
        <dbReference type="SAM" id="MobiDB-lite"/>
    </source>
</evidence>
<dbReference type="InterPro" id="IPR000008">
    <property type="entry name" value="C2_dom"/>
</dbReference>
<keyword evidence="4 7" id="KW-0547">Nucleotide-binding</keyword>
<sequence length="850" mass="92971">MFDSLATPRPLGHASVERNPFDIAPSSPGPAIPGSPGPSSPHPLLTPTRIPSNSPFIPSGTAVASADPSWATHQTQATTSFANSIPTTSLTLNAPDFSMSLPPPPKSTNKSSASQSSPSQSLKSRLSTSLMNKFDSPSSSSSGTSTPVVKGQIHVKLIQARGLSAKGPTARPYVVVQFEQNEFISRDPTDEADREVKGTATSRHNPSNSTSSAMNALGAIHDANIKASAKANGGSNNTSPASSYGSNKANGSSNGGGLFGRLSAHNPVWKHEVSFDVTNESSAITFNVYDRSASDPGFLGTLQIKPILVHDHTVDQWYKLRPYENEVVTGEMRVQITYEQFKTKRALTPRDFEFLKLIGRGTFGKVFQVRKKDTKRIYAMKVLSKKEIIAKKEVAHTIGERKILQRSLESPFLVGLKFSFQTEKDLYLVTDFKSGGELFWHLQRETKFSEERARFYIAELVLALEHLHKYNIVYRDLKPENILLDATGHVALCDFGLSKADLRADELTTTFCGTTEYLAPEILLDEHGYSKIVDFWSLGVLLFEMCCGWSPFYAEDTQQMYRNICFGKIRFPKGVINEDGKQFVKGLLNRNPKHRLGAQRDAAELKEHAFFKSIDWHLLSLKQVTPPFKPAVESDESTANFDPEFTTADISDIVDLSDDEGEWDDEDPSEDWVSQSLSSSLHLGNGPLGSEKFGSMTSLHGNGSGSSVNLNGGTSGKLSRNASTSSDKHGKGITIKGADKDKANGGSGGRKKKNREKDGGAESPLTGSVQENFKGFTYSGESVTNHADAFMHVRNRQQQNGGDDLDENEGGARSDPNTEDEYEDFGKAAGRYANQRRKGFGFTEMDDDMN</sequence>
<evidence type="ECO:0000259" key="10">
    <source>
        <dbReference type="PROSITE" id="PS50011"/>
    </source>
</evidence>
<dbReference type="SMART" id="SM00239">
    <property type="entry name" value="C2"/>
    <property type="match status" value="1"/>
</dbReference>
<dbReference type="SUPFAM" id="SSF49562">
    <property type="entry name" value="C2 domain (Calcium/lipid-binding domain, CaLB)"/>
    <property type="match status" value="1"/>
</dbReference>
<dbReference type="SUPFAM" id="SSF56112">
    <property type="entry name" value="Protein kinase-like (PK-like)"/>
    <property type="match status" value="1"/>
</dbReference>
<gene>
    <name evidence="12" type="primary">SCH9</name>
    <name evidence="12" type="ORF">AAF712_002172</name>
</gene>
<feature type="region of interest" description="Disordered" evidence="8">
    <location>
        <begin position="185"/>
        <end position="213"/>
    </location>
</feature>
<dbReference type="PROSITE" id="PS50011">
    <property type="entry name" value="PROTEIN_KINASE_DOM"/>
    <property type="match status" value="1"/>
</dbReference>
<feature type="region of interest" description="Disordered" evidence="8">
    <location>
        <begin position="93"/>
        <end position="148"/>
    </location>
</feature>
<dbReference type="InterPro" id="IPR000961">
    <property type="entry name" value="AGC-kinase_C"/>
</dbReference>
<organism evidence="12 13">
    <name type="scientific">Marasmius tenuissimus</name>
    <dbReference type="NCBI Taxonomy" id="585030"/>
    <lineage>
        <taxon>Eukaryota</taxon>
        <taxon>Fungi</taxon>
        <taxon>Dikarya</taxon>
        <taxon>Basidiomycota</taxon>
        <taxon>Agaricomycotina</taxon>
        <taxon>Agaricomycetes</taxon>
        <taxon>Agaricomycetidae</taxon>
        <taxon>Agaricales</taxon>
        <taxon>Marasmiineae</taxon>
        <taxon>Marasmiaceae</taxon>
        <taxon>Marasmius</taxon>
    </lineage>
</organism>
<dbReference type="SMART" id="SM00220">
    <property type="entry name" value="S_TKc"/>
    <property type="match status" value="1"/>
</dbReference>
<dbReference type="Gene3D" id="3.30.200.20">
    <property type="entry name" value="Phosphorylase Kinase, domain 1"/>
    <property type="match status" value="1"/>
</dbReference>
<dbReference type="Proteomes" id="UP001437256">
    <property type="component" value="Unassembled WGS sequence"/>
</dbReference>
<evidence type="ECO:0000313" key="13">
    <source>
        <dbReference type="Proteomes" id="UP001437256"/>
    </source>
</evidence>
<evidence type="ECO:0000313" key="12">
    <source>
        <dbReference type="EMBL" id="KAL0070951.1"/>
    </source>
</evidence>
<dbReference type="InterPro" id="IPR000719">
    <property type="entry name" value="Prot_kinase_dom"/>
</dbReference>
<comment type="caution">
    <text evidence="12">The sequence shown here is derived from an EMBL/GenBank/DDBJ whole genome shotgun (WGS) entry which is preliminary data.</text>
</comment>
<dbReference type="SMART" id="SM00133">
    <property type="entry name" value="S_TK_X"/>
    <property type="match status" value="1"/>
</dbReference>
<evidence type="ECO:0000256" key="1">
    <source>
        <dbReference type="ARBA" id="ARBA00022527"/>
    </source>
</evidence>
<keyword evidence="2" id="KW-0597">Phosphoprotein</keyword>
<feature type="compositionally biased region" description="Pro residues" evidence="8">
    <location>
        <begin position="27"/>
        <end position="41"/>
    </location>
</feature>
<dbReference type="PANTHER" id="PTHR24351">
    <property type="entry name" value="RIBOSOMAL PROTEIN S6 KINASE"/>
    <property type="match status" value="1"/>
</dbReference>
<feature type="compositionally biased region" description="Basic and acidic residues" evidence="8">
    <location>
        <begin position="185"/>
        <end position="197"/>
    </location>
</feature>
<evidence type="ECO:0000259" key="9">
    <source>
        <dbReference type="PROSITE" id="PS50004"/>
    </source>
</evidence>
<dbReference type="PROSITE" id="PS00107">
    <property type="entry name" value="PROTEIN_KINASE_ATP"/>
    <property type="match status" value="1"/>
</dbReference>
<dbReference type="Gene3D" id="1.10.510.10">
    <property type="entry name" value="Transferase(Phosphotransferase) domain 1"/>
    <property type="match status" value="1"/>
</dbReference>